<keyword evidence="3" id="KW-1185">Reference proteome</keyword>
<feature type="region of interest" description="Disordered" evidence="1">
    <location>
        <begin position="42"/>
        <end position="133"/>
    </location>
</feature>
<gene>
    <name evidence="2" type="ORF">B0H67DRAFT_638444</name>
</gene>
<evidence type="ECO:0000313" key="3">
    <source>
        <dbReference type="Proteomes" id="UP001172102"/>
    </source>
</evidence>
<sequence>MGRPPPLEFKDEAYEDDPYLRIRSPLVAERQRGRPKNTLAAIPVAMVLPQPHPNAPSPRTLRRSQATPKSASARAKRSKPKPVKKNAPRPMKESARRRLSNWELNISKDEGISSARSCIQIPQEEDYTREDQD</sequence>
<protein>
    <submittedName>
        <fullName evidence="2">Uncharacterized protein</fullName>
    </submittedName>
</protein>
<comment type="caution">
    <text evidence="2">The sequence shown here is derived from an EMBL/GenBank/DDBJ whole genome shotgun (WGS) entry which is preliminary data.</text>
</comment>
<proteinExistence type="predicted"/>
<evidence type="ECO:0000313" key="2">
    <source>
        <dbReference type="EMBL" id="KAK0729877.1"/>
    </source>
</evidence>
<dbReference type="AlphaFoldDB" id="A0AA40E9B9"/>
<dbReference type="Proteomes" id="UP001172102">
    <property type="component" value="Unassembled WGS sequence"/>
</dbReference>
<organism evidence="2 3">
    <name type="scientific">Lasiosphaeris hirsuta</name>
    <dbReference type="NCBI Taxonomy" id="260670"/>
    <lineage>
        <taxon>Eukaryota</taxon>
        <taxon>Fungi</taxon>
        <taxon>Dikarya</taxon>
        <taxon>Ascomycota</taxon>
        <taxon>Pezizomycotina</taxon>
        <taxon>Sordariomycetes</taxon>
        <taxon>Sordariomycetidae</taxon>
        <taxon>Sordariales</taxon>
        <taxon>Lasiosphaeriaceae</taxon>
        <taxon>Lasiosphaeris</taxon>
    </lineage>
</organism>
<dbReference type="EMBL" id="JAUKUA010000001">
    <property type="protein sequence ID" value="KAK0729877.1"/>
    <property type="molecule type" value="Genomic_DNA"/>
</dbReference>
<feature type="compositionally biased region" description="Acidic residues" evidence="1">
    <location>
        <begin position="123"/>
        <end position="133"/>
    </location>
</feature>
<evidence type="ECO:0000256" key="1">
    <source>
        <dbReference type="SAM" id="MobiDB-lite"/>
    </source>
</evidence>
<accession>A0AA40E9B9</accession>
<feature type="compositionally biased region" description="Basic residues" evidence="1">
    <location>
        <begin position="74"/>
        <end position="87"/>
    </location>
</feature>
<name>A0AA40E9B9_9PEZI</name>
<reference evidence="2" key="1">
    <citation type="submission" date="2023-06" db="EMBL/GenBank/DDBJ databases">
        <title>Genome-scale phylogeny and comparative genomics of the fungal order Sordariales.</title>
        <authorList>
            <consortium name="Lawrence Berkeley National Laboratory"/>
            <person name="Hensen N."/>
            <person name="Bonometti L."/>
            <person name="Westerberg I."/>
            <person name="Brannstrom I.O."/>
            <person name="Guillou S."/>
            <person name="Cros-Aarteil S."/>
            <person name="Calhoun S."/>
            <person name="Haridas S."/>
            <person name="Kuo A."/>
            <person name="Mondo S."/>
            <person name="Pangilinan J."/>
            <person name="Riley R."/>
            <person name="Labutti K."/>
            <person name="Andreopoulos B."/>
            <person name="Lipzen A."/>
            <person name="Chen C."/>
            <person name="Yanf M."/>
            <person name="Daum C."/>
            <person name="Ng V."/>
            <person name="Clum A."/>
            <person name="Steindorff A."/>
            <person name="Ohm R."/>
            <person name="Martin F."/>
            <person name="Silar P."/>
            <person name="Natvig D."/>
            <person name="Lalanne C."/>
            <person name="Gautier V."/>
            <person name="Ament-Velasquez S.L."/>
            <person name="Kruys A."/>
            <person name="Hutchinson M.I."/>
            <person name="Powell A.J."/>
            <person name="Barry K."/>
            <person name="Miller A.N."/>
            <person name="Grigoriev I.V."/>
            <person name="Debuchy R."/>
            <person name="Gladieux P."/>
            <person name="Thoren M.H."/>
            <person name="Johannesson H."/>
        </authorList>
    </citation>
    <scope>NUCLEOTIDE SEQUENCE</scope>
    <source>
        <strain evidence="2">SMH4607-1</strain>
    </source>
</reference>